<dbReference type="PhylomeDB" id="B4K9C2"/>
<evidence type="ECO:0000313" key="4">
    <source>
        <dbReference type="Proteomes" id="UP000009192"/>
    </source>
</evidence>
<keyword evidence="4" id="KW-1185">Reference proteome</keyword>
<dbReference type="PANTHER" id="PTHR21113:SF14">
    <property type="entry name" value="LP24064P"/>
    <property type="match status" value="1"/>
</dbReference>
<name>B4K9C2_DROMO</name>
<evidence type="ECO:0000256" key="1">
    <source>
        <dbReference type="SAM" id="SignalP"/>
    </source>
</evidence>
<keyword evidence="1" id="KW-0732">Signal</keyword>
<dbReference type="InParanoid" id="B4K9C2"/>
<sequence>MISPKIISTIALMALLSCLVRQAEGHGMMLSPVGRSSRWRYDSSAPQNYDDSALYCGGFWKQTENNGNCGLCGDDYSLPTPRPNELGGKFGAGVIVKSYIGGGVIEINVLITANHLGHFSFHLCSLDEFGTESERCFDKYPLQFPDGSTKYYIGSQTGSYDLSVRLPSGLSCKHCVLRWTYTAGNNWGICEDGSGAMGCGAQENFKNCADITILSSARGIIEDLALPVIVPEAEPEPVPVPESVA</sequence>
<dbReference type="PANTHER" id="PTHR21113">
    <property type="entry name" value="AGAP001705-PA"/>
    <property type="match status" value="1"/>
</dbReference>
<dbReference type="KEGG" id="dmo:Dmoj_GI10048"/>
<protein>
    <recommendedName>
        <fullName evidence="2">Chitin-binding type-4 domain-containing protein</fullName>
    </recommendedName>
</protein>
<dbReference type="eggNOG" id="ENOG502QUC9">
    <property type="taxonomic scope" value="Eukaryota"/>
</dbReference>
<dbReference type="PROSITE" id="PS51257">
    <property type="entry name" value="PROKAR_LIPOPROTEIN"/>
    <property type="match status" value="1"/>
</dbReference>
<accession>B4K9C2</accession>
<dbReference type="SMR" id="B4K9C2"/>
<evidence type="ECO:0000313" key="3">
    <source>
        <dbReference type="EMBL" id="EDW15554.1"/>
    </source>
</evidence>
<proteinExistence type="predicted"/>
<feature type="domain" description="Chitin-binding type-4" evidence="2">
    <location>
        <begin position="26"/>
        <end position="211"/>
    </location>
</feature>
<gene>
    <name evidence="3" type="primary">Dmoj\GI10048</name>
    <name evidence="3" type="ORF">Dmoj_GI10048</name>
</gene>
<dbReference type="HOGENOM" id="CLU_041201_1_0_1"/>
<dbReference type="InterPro" id="IPR004302">
    <property type="entry name" value="Cellulose/chitin-bd_N"/>
</dbReference>
<evidence type="ECO:0000259" key="2">
    <source>
        <dbReference type="Pfam" id="PF03067"/>
    </source>
</evidence>
<feature type="chain" id="PRO_5002813544" description="Chitin-binding type-4 domain-containing protein" evidence="1">
    <location>
        <begin position="26"/>
        <end position="245"/>
    </location>
</feature>
<dbReference type="AlphaFoldDB" id="B4K9C2"/>
<dbReference type="EMBL" id="CH933806">
    <property type="protein sequence ID" value="EDW15554.1"/>
    <property type="molecule type" value="Genomic_DNA"/>
</dbReference>
<dbReference type="Pfam" id="PF03067">
    <property type="entry name" value="LPMO_10"/>
    <property type="match status" value="1"/>
</dbReference>
<reference evidence="3 4" key="1">
    <citation type="journal article" date="2007" name="Nature">
        <title>Evolution of genes and genomes on the Drosophila phylogeny.</title>
        <authorList>
            <consortium name="Drosophila 12 Genomes Consortium"/>
            <person name="Clark A.G."/>
            <person name="Eisen M.B."/>
            <person name="Smith D.R."/>
            <person name="Bergman C.M."/>
            <person name="Oliver B."/>
            <person name="Markow T.A."/>
            <person name="Kaufman T.C."/>
            <person name="Kellis M."/>
            <person name="Gelbart W."/>
            <person name="Iyer V.N."/>
            <person name="Pollard D.A."/>
            <person name="Sackton T.B."/>
            <person name="Larracuente A.M."/>
            <person name="Singh N.D."/>
            <person name="Abad J.P."/>
            <person name="Abt D.N."/>
            <person name="Adryan B."/>
            <person name="Aguade M."/>
            <person name="Akashi H."/>
            <person name="Anderson W.W."/>
            <person name="Aquadro C.F."/>
            <person name="Ardell D.H."/>
            <person name="Arguello R."/>
            <person name="Artieri C.G."/>
            <person name="Barbash D.A."/>
            <person name="Barker D."/>
            <person name="Barsanti P."/>
            <person name="Batterham P."/>
            <person name="Batzoglou S."/>
            <person name="Begun D."/>
            <person name="Bhutkar A."/>
            <person name="Blanco E."/>
            <person name="Bosak S.A."/>
            <person name="Bradley R.K."/>
            <person name="Brand A.D."/>
            <person name="Brent M.R."/>
            <person name="Brooks A.N."/>
            <person name="Brown R.H."/>
            <person name="Butlin R.K."/>
            <person name="Caggese C."/>
            <person name="Calvi B.R."/>
            <person name="Bernardo de Carvalho A."/>
            <person name="Caspi A."/>
            <person name="Castrezana S."/>
            <person name="Celniker S.E."/>
            <person name="Chang J.L."/>
            <person name="Chapple C."/>
            <person name="Chatterji S."/>
            <person name="Chinwalla A."/>
            <person name="Civetta A."/>
            <person name="Clifton S.W."/>
            <person name="Comeron J.M."/>
            <person name="Costello J.C."/>
            <person name="Coyne J.A."/>
            <person name="Daub J."/>
            <person name="David R.G."/>
            <person name="Delcher A.L."/>
            <person name="Delehaunty K."/>
            <person name="Do C.B."/>
            <person name="Ebling H."/>
            <person name="Edwards K."/>
            <person name="Eickbush T."/>
            <person name="Evans J.D."/>
            <person name="Filipski A."/>
            <person name="Findeiss S."/>
            <person name="Freyhult E."/>
            <person name="Fulton L."/>
            <person name="Fulton R."/>
            <person name="Garcia A.C."/>
            <person name="Gardiner A."/>
            <person name="Garfield D.A."/>
            <person name="Garvin B.E."/>
            <person name="Gibson G."/>
            <person name="Gilbert D."/>
            <person name="Gnerre S."/>
            <person name="Godfrey J."/>
            <person name="Good R."/>
            <person name="Gotea V."/>
            <person name="Gravely B."/>
            <person name="Greenberg A.J."/>
            <person name="Griffiths-Jones S."/>
            <person name="Gross S."/>
            <person name="Guigo R."/>
            <person name="Gustafson E.A."/>
            <person name="Haerty W."/>
            <person name="Hahn M.W."/>
            <person name="Halligan D.L."/>
            <person name="Halpern A.L."/>
            <person name="Halter G.M."/>
            <person name="Han M.V."/>
            <person name="Heger A."/>
            <person name="Hillier L."/>
            <person name="Hinrichs A.S."/>
            <person name="Holmes I."/>
            <person name="Hoskins R.A."/>
            <person name="Hubisz M.J."/>
            <person name="Hultmark D."/>
            <person name="Huntley M.A."/>
            <person name="Jaffe D.B."/>
            <person name="Jagadeeshan S."/>
            <person name="Jeck W.R."/>
            <person name="Johnson J."/>
            <person name="Jones C.D."/>
            <person name="Jordan W.C."/>
            <person name="Karpen G.H."/>
            <person name="Kataoka E."/>
            <person name="Keightley P.D."/>
            <person name="Kheradpour P."/>
            <person name="Kirkness E.F."/>
            <person name="Koerich L.B."/>
            <person name="Kristiansen K."/>
            <person name="Kudrna D."/>
            <person name="Kulathinal R.J."/>
            <person name="Kumar S."/>
            <person name="Kwok R."/>
            <person name="Lander E."/>
            <person name="Langley C.H."/>
            <person name="Lapoint R."/>
            <person name="Lazzaro B.P."/>
            <person name="Lee S.J."/>
            <person name="Levesque L."/>
            <person name="Li R."/>
            <person name="Lin C.F."/>
            <person name="Lin M.F."/>
            <person name="Lindblad-Toh K."/>
            <person name="Llopart A."/>
            <person name="Long M."/>
            <person name="Low L."/>
            <person name="Lozovsky E."/>
            <person name="Lu J."/>
            <person name="Luo M."/>
            <person name="Machado C.A."/>
            <person name="Makalowski W."/>
            <person name="Marzo M."/>
            <person name="Matsuda M."/>
            <person name="Matzkin L."/>
            <person name="McAllister B."/>
            <person name="McBride C.S."/>
            <person name="McKernan B."/>
            <person name="McKernan K."/>
            <person name="Mendez-Lago M."/>
            <person name="Minx P."/>
            <person name="Mollenhauer M.U."/>
            <person name="Montooth K."/>
            <person name="Mount S.M."/>
            <person name="Mu X."/>
            <person name="Myers E."/>
            <person name="Negre B."/>
            <person name="Newfeld S."/>
            <person name="Nielsen R."/>
            <person name="Noor M.A."/>
            <person name="O'Grady P."/>
            <person name="Pachter L."/>
            <person name="Papaceit M."/>
            <person name="Parisi M.J."/>
            <person name="Parisi M."/>
            <person name="Parts L."/>
            <person name="Pedersen J.S."/>
            <person name="Pesole G."/>
            <person name="Phillippy A.M."/>
            <person name="Ponting C.P."/>
            <person name="Pop M."/>
            <person name="Porcelli D."/>
            <person name="Powell J.R."/>
            <person name="Prohaska S."/>
            <person name="Pruitt K."/>
            <person name="Puig M."/>
            <person name="Quesneville H."/>
            <person name="Ram K.R."/>
            <person name="Rand D."/>
            <person name="Rasmussen M.D."/>
            <person name="Reed L.K."/>
            <person name="Reenan R."/>
            <person name="Reily A."/>
            <person name="Remington K.A."/>
            <person name="Rieger T.T."/>
            <person name="Ritchie M.G."/>
            <person name="Robin C."/>
            <person name="Rogers Y.H."/>
            <person name="Rohde C."/>
            <person name="Rozas J."/>
            <person name="Rubenfield M.J."/>
            <person name="Ruiz A."/>
            <person name="Russo S."/>
            <person name="Salzberg S.L."/>
            <person name="Sanchez-Gracia A."/>
            <person name="Saranga D.J."/>
            <person name="Sato H."/>
            <person name="Schaeffer S.W."/>
            <person name="Schatz M.C."/>
            <person name="Schlenke T."/>
            <person name="Schwartz R."/>
            <person name="Segarra C."/>
            <person name="Singh R.S."/>
            <person name="Sirot L."/>
            <person name="Sirota M."/>
            <person name="Sisneros N.B."/>
            <person name="Smith C.D."/>
            <person name="Smith T.F."/>
            <person name="Spieth J."/>
            <person name="Stage D.E."/>
            <person name="Stark A."/>
            <person name="Stephan W."/>
            <person name="Strausberg R.L."/>
            <person name="Strempel S."/>
            <person name="Sturgill D."/>
            <person name="Sutton G."/>
            <person name="Sutton G.G."/>
            <person name="Tao W."/>
            <person name="Teichmann S."/>
            <person name="Tobari Y.N."/>
            <person name="Tomimura Y."/>
            <person name="Tsolas J.M."/>
            <person name="Valente V.L."/>
            <person name="Venter E."/>
            <person name="Venter J.C."/>
            <person name="Vicario S."/>
            <person name="Vieira F.G."/>
            <person name="Vilella A.J."/>
            <person name="Villasante A."/>
            <person name="Walenz B."/>
            <person name="Wang J."/>
            <person name="Wasserman M."/>
            <person name="Watts T."/>
            <person name="Wilson D."/>
            <person name="Wilson R.K."/>
            <person name="Wing R.A."/>
            <person name="Wolfner M.F."/>
            <person name="Wong A."/>
            <person name="Wong G.K."/>
            <person name="Wu C.I."/>
            <person name="Wu G."/>
            <person name="Yamamoto D."/>
            <person name="Yang H.P."/>
            <person name="Yang S.P."/>
            <person name="Yorke J.A."/>
            <person name="Yoshida K."/>
            <person name="Zdobnov E."/>
            <person name="Zhang P."/>
            <person name="Zhang Y."/>
            <person name="Zimin A.V."/>
            <person name="Baldwin J."/>
            <person name="Abdouelleil A."/>
            <person name="Abdulkadir J."/>
            <person name="Abebe A."/>
            <person name="Abera B."/>
            <person name="Abreu J."/>
            <person name="Acer S.C."/>
            <person name="Aftuck L."/>
            <person name="Alexander A."/>
            <person name="An P."/>
            <person name="Anderson E."/>
            <person name="Anderson S."/>
            <person name="Arachi H."/>
            <person name="Azer M."/>
            <person name="Bachantsang P."/>
            <person name="Barry A."/>
            <person name="Bayul T."/>
            <person name="Berlin A."/>
            <person name="Bessette D."/>
            <person name="Bloom T."/>
            <person name="Blye J."/>
            <person name="Boguslavskiy L."/>
            <person name="Bonnet C."/>
            <person name="Boukhgalter B."/>
            <person name="Bourzgui I."/>
            <person name="Brown A."/>
            <person name="Cahill P."/>
            <person name="Channer S."/>
            <person name="Cheshatsang Y."/>
            <person name="Chuda L."/>
            <person name="Citroen M."/>
            <person name="Collymore A."/>
            <person name="Cooke P."/>
            <person name="Costello M."/>
            <person name="D'Aco K."/>
            <person name="Daza R."/>
            <person name="De Haan G."/>
            <person name="DeGray S."/>
            <person name="DeMaso C."/>
            <person name="Dhargay N."/>
            <person name="Dooley K."/>
            <person name="Dooley E."/>
            <person name="Doricent M."/>
            <person name="Dorje P."/>
            <person name="Dorjee K."/>
            <person name="Dupes A."/>
            <person name="Elong R."/>
            <person name="Falk J."/>
            <person name="Farina A."/>
            <person name="Faro S."/>
            <person name="Ferguson D."/>
            <person name="Fisher S."/>
            <person name="Foley C.D."/>
            <person name="Franke A."/>
            <person name="Friedrich D."/>
            <person name="Gadbois L."/>
            <person name="Gearin G."/>
            <person name="Gearin C.R."/>
            <person name="Giannoukos G."/>
            <person name="Goode T."/>
            <person name="Graham J."/>
            <person name="Grandbois E."/>
            <person name="Grewal S."/>
            <person name="Gyaltsen K."/>
            <person name="Hafez N."/>
            <person name="Hagos B."/>
            <person name="Hall J."/>
            <person name="Henson C."/>
            <person name="Hollinger A."/>
            <person name="Honan T."/>
            <person name="Huard M.D."/>
            <person name="Hughes L."/>
            <person name="Hurhula B."/>
            <person name="Husby M.E."/>
            <person name="Kamat A."/>
            <person name="Kanga B."/>
            <person name="Kashin S."/>
            <person name="Khazanovich D."/>
            <person name="Kisner P."/>
            <person name="Lance K."/>
            <person name="Lara M."/>
            <person name="Lee W."/>
            <person name="Lennon N."/>
            <person name="Letendre F."/>
            <person name="LeVine R."/>
            <person name="Lipovsky A."/>
            <person name="Liu X."/>
            <person name="Liu J."/>
            <person name="Liu S."/>
            <person name="Lokyitsang T."/>
            <person name="Lokyitsang Y."/>
            <person name="Lubonja R."/>
            <person name="Lui A."/>
            <person name="MacDonald P."/>
            <person name="Magnisalis V."/>
            <person name="Maru K."/>
            <person name="Matthews C."/>
            <person name="McCusker W."/>
            <person name="McDonough S."/>
            <person name="Mehta T."/>
            <person name="Meldrim J."/>
            <person name="Meneus L."/>
            <person name="Mihai O."/>
            <person name="Mihalev A."/>
            <person name="Mihova T."/>
            <person name="Mittelman R."/>
            <person name="Mlenga V."/>
            <person name="Montmayeur A."/>
            <person name="Mulrain L."/>
            <person name="Navidi A."/>
            <person name="Naylor J."/>
            <person name="Negash T."/>
            <person name="Nguyen T."/>
            <person name="Nguyen N."/>
            <person name="Nicol R."/>
            <person name="Norbu C."/>
            <person name="Norbu N."/>
            <person name="Novod N."/>
            <person name="O'Neill B."/>
            <person name="Osman S."/>
            <person name="Markiewicz E."/>
            <person name="Oyono O.L."/>
            <person name="Patti C."/>
            <person name="Phunkhang P."/>
            <person name="Pierre F."/>
            <person name="Priest M."/>
            <person name="Raghuraman S."/>
            <person name="Rege F."/>
            <person name="Reyes R."/>
            <person name="Rise C."/>
            <person name="Rogov P."/>
            <person name="Ross K."/>
            <person name="Ryan E."/>
            <person name="Settipalli S."/>
            <person name="Shea T."/>
            <person name="Sherpa N."/>
            <person name="Shi L."/>
            <person name="Shih D."/>
            <person name="Sparrow T."/>
            <person name="Spaulding J."/>
            <person name="Stalker J."/>
            <person name="Stange-Thomann N."/>
            <person name="Stavropoulos S."/>
            <person name="Stone C."/>
            <person name="Strader C."/>
            <person name="Tesfaye S."/>
            <person name="Thomson T."/>
            <person name="Thoulutsang Y."/>
            <person name="Thoulutsang D."/>
            <person name="Topham K."/>
            <person name="Topping I."/>
            <person name="Tsamla T."/>
            <person name="Vassiliev H."/>
            <person name="Vo A."/>
            <person name="Wangchuk T."/>
            <person name="Wangdi T."/>
            <person name="Weiand M."/>
            <person name="Wilkinson J."/>
            <person name="Wilson A."/>
            <person name="Yadav S."/>
            <person name="Young G."/>
            <person name="Yu Q."/>
            <person name="Zembek L."/>
            <person name="Zhong D."/>
            <person name="Zimmer A."/>
            <person name="Zwirko Z."/>
            <person name="Jaffe D.B."/>
            <person name="Alvarez P."/>
            <person name="Brockman W."/>
            <person name="Butler J."/>
            <person name="Chin C."/>
            <person name="Gnerre S."/>
            <person name="Grabherr M."/>
            <person name="Kleber M."/>
            <person name="Mauceli E."/>
            <person name="MacCallum I."/>
        </authorList>
    </citation>
    <scope>NUCLEOTIDE SEQUENCE [LARGE SCALE GENOMIC DNA]</scope>
    <source>
        <strain evidence="4">Tucson 15081-1352.22</strain>
    </source>
</reference>
<dbReference type="OMA" id="NHLGYFS"/>
<feature type="signal peptide" evidence="1">
    <location>
        <begin position="1"/>
        <end position="25"/>
    </location>
</feature>
<dbReference type="Proteomes" id="UP000009192">
    <property type="component" value="Unassembled WGS sequence"/>
</dbReference>
<dbReference type="OrthoDB" id="64893at2759"/>
<organism evidence="3 4">
    <name type="scientific">Drosophila mojavensis</name>
    <name type="common">Fruit fly</name>
    <dbReference type="NCBI Taxonomy" id="7230"/>
    <lineage>
        <taxon>Eukaryota</taxon>
        <taxon>Metazoa</taxon>
        <taxon>Ecdysozoa</taxon>
        <taxon>Arthropoda</taxon>
        <taxon>Hexapoda</taxon>
        <taxon>Insecta</taxon>
        <taxon>Pterygota</taxon>
        <taxon>Neoptera</taxon>
        <taxon>Endopterygota</taxon>
        <taxon>Diptera</taxon>
        <taxon>Brachycera</taxon>
        <taxon>Muscomorpha</taxon>
        <taxon>Ephydroidea</taxon>
        <taxon>Drosophilidae</taxon>
        <taxon>Drosophila</taxon>
    </lineage>
</organism>